<dbReference type="Proteomes" id="UP001595683">
    <property type="component" value="Unassembled WGS sequence"/>
</dbReference>
<evidence type="ECO:0000313" key="1">
    <source>
        <dbReference type="EMBL" id="MFC3670441.1"/>
    </source>
</evidence>
<comment type="caution">
    <text evidence="1">The sequence shown here is derived from an EMBL/GenBank/DDBJ whole genome shotgun (WGS) entry which is preliminary data.</text>
</comment>
<keyword evidence="2" id="KW-1185">Reference proteome</keyword>
<accession>A0ABV7V159</accession>
<dbReference type="EMBL" id="JBHRYE010000007">
    <property type="protein sequence ID" value="MFC3670441.1"/>
    <property type="molecule type" value="Genomic_DNA"/>
</dbReference>
<name>A0ABV7V159_9SPHN</name>
<sequence>MASAFPFPRPFRNAAHGGETPLRWNDIEALPVHCALLAMVVLAWLAINEEGQTLQLALAKVIGIIGCIALRRAWLGMDRAGQADERP</sequence>
<reference evidence="2" key="1">
    <citation type="journal article" date="2019" name="Int. J. Syst. Evol. Microbiol.">
        <title>The Global Catalogue of Microorganisms (GCM) 10K type strain sequencing project: providing services to taxonomists for standard genome sequencing and annotation.</title>
        <authorList>
            <consortium name="The Broad Institute Genomics Platform"/>
            <consortium name="The Broad Institute Genome Sequencing Center for Infectious Disease"/>
            <person name="Wu L."/>
            <person name="Ma J."/>
        </authorList>
    </citation>
    <scope>NUCLEOTIDE SEQUENCE [LARGE SCALE GENOMIC DNA]</scope>
    <source>
        <strain evidence="2">KCTC 42224</strain>
    </source>
</reference>
<proteinExistence type="predicted"/>
<organism evidence="1 2">
    <name type="scientific">Novosphingobium pokkalii</name>
    <dbReference type="NCBI Taxonomy" id="1770194"/>
    <lineage>
        <taxon>Bacteria</taxon>
        <taxon>Pseudomonadati</taxon>
        <taxon>Pseudomonadota</taxon>
        <taxon>Alphaproteobacteria</taxon>
        <taxon>Sphingomonadales</taxon>
        <taxon>Sphingomonadaceae</taxon>
        <taxon>Novosphingobium</taxon>
    </lineage>
</organism>
<evidence type="ECO:0000313" key="2">
    <source>
        <dbReference type="Proteomes" id="UP001595683"/>
    </source>
</evidence>
<dbReference type="RefSeq" id="WP_229815111.1">
    <property type="nucleotide sequence ID" value="NZ_BMZP01000003.1"/>
</dbReference>
<protein>
    <submittedName>
        <fullName evidence="1">Uncharacterized protein</fullName>
    </submittedName>
</protein>
<gene>
    <name evidence="1" type="ORF">ACFOOT_03285</name>
</gene>